<dbReference type="InterPro" id="IPR025676">
    <property type="entry name" value="Clr5_dom"/>
</dbReference>
<evidence type="ECO:0008006" key="7">
    <source>
        <dbReference type="Google" id="ProtNLM"/>
    </source>
</evidence>
<dbReference type="GO" id="GO:0032259">
    <property type="term" value="P:methylation"/>
    <property type="evidence" value="ECO:0007669"/>
    <property type="project" value="UniProtKB-KW"/>
</dbReference>
<evidence type="ECO:0000313" key="6">
    <source>
        <dbReference type="EMBL" id="ELQ38082.1"/>
    </source>
</evidence>
<dbReference type="Proteomes" id="UP000011086">
    <property type="component" value="Unassembled WGS sequence"/>
</dbReference>
<feature type="domain" description="Clr5" evidence="5">
    <location>
        <begin position="78"/>
        <end position="130"/>
    </location>
</feature>
<feature type="region of interest" description="Disordered" evidence="3">
    <location>
        <begin position="1"/>
        <end position="48"/>
    </location>
</feature>
<evidence type="ECO:0000259" key="4">
    <source>
        <dbReference type="Pfam" id="PF13847"/>
    </source>
</evidence>
<dbReference type="EMBL" id="JH793052">
    <property type="protein sequence ID" value="ELQ38082.1"/>
    <property type="molecule type" value="Genomic_DNA"/>
</dbReference>
<evidence type="ECO:0000256" key="2">
    <source>
        <dbReference type="ARBA" id="ARBA00022679"/>
    </source>
</evidence>
<dbReference type="InterPro" id="IPR051052">
    <property type="entry name" value="Diverse_substrate_MTase"/>
</dbReference>
<evidence type="ECO:0000256" key="1">
    <source>
        <dbReference type="ARBA" id="ARBA00022603"/>
    </source>
</evidence>
<name>A0AA97NXM9_PYRO3</name>
<protein>
    <recommendedName>
        <fullName evidence="7">Clr5 domain-containing protein</fullName>
    </recommendedName>
</protein>
<sequence length="1037" mass="115400">METLHNESAATAGQGAAALGMAPSSSSSVSTLQSGESSTQAQMMPARHDFPKRTRTESLGLRYRDEQTGEMVHRSLKKKDWETHKDIIINEYIVRNQTLNTVIQTLKTKHGFSATPKMYKTRLSQWGMHKNTSKKPRTPAETKRPIERLDLSPLEEKQPNSPPQSASKSVYGPIVPYFQETMRSGDVEAFTAQPKNGSPPRQTNPFRPGISSPSNISAGKKGAVLQGTTPTTTNSVLPLHISTTSDGETGLAIYSPAAETQYWYSQAQSETITSPGEHHHTWPVATERTVSSSTDYPATQFYHNTAPFSVENAQAANKQYLTSQMVTYDRYVRAYSPSPSTLHVSQQGYQLTRDIIYNCVENTCSGQSRITILGDGWDNLNTFLTSARKIPRLMSAGELKMAGEIMRQTSAQIEPLMRGKYDGGGQWGPGPGPVAMTGMLRIFRLFYKDLPDFFKVVMEQAYRLAVLWVPSEHHPTRRILAHMIEISGKPEADRLAIAEIVSESYSWLATKMLELVPSRETSYLTWLLLLMYPEGSDDFMAYQHGQGLQKMIAMWSNRFGDSHPRTRDAVSIYEIFLFRECKAMNLKRVGPEQLAANMVRLLGFHMPGPDGGGCDERAAPVGSSRLDFGDSDDADEELHRASSVAEQTILDAVHECVKLRDFRSALGYYELLEQWHAFRRDAVREAQMVTCRRQLEMACGWNAQGCDHVPLSVGIFHMDPSLLHSAPCPNQWLHEAWMDTWQRYQDLKDQTLEMHTNTKELAKSYTANNATQQNAGLFLIDRLAIRPGMHILDVGCGPGNITAHLAKLVGPTGRVAGIDPSKERIALGQELAASTAPNASFAVGRAEDLSRFQDASFDVVYVNSTFHWIADQAAAMREFSRVLKPRGRLGISGGSGDTGSAHRRIKAEVLAREPFCRYPDAEDEPRFLRRDEMERLLGGAGFDEYDMVGNTIVKMVKDGNEIMTWLDASSSGRLFGGIPEELKPQAREAMRVEWDKLKTDDGIKLELDLLVTVATKKLGSKLLCYSEKHNKGGNGGI</sequence>
<dbReference type="CDD" id="cd02440">
    <property type="entry name" value="AdoMet_MTases"/>
    <property type="match status" value="1"/>
</dbReference>
<dbReference type="AlphaFoldDB" id="A0AA97NXM9"/>
<dbReference type="Gene3D" id="3.40.50.150">
    <property type="entry name" value="Vaccinia Virus protein VP39"/>
    <property type="match status" value="1"/>
</dbReference>
<accession>A0AA97NXM9</accession>
<feature type="compositionally biased region" description="Polar residues" evidence="3">
    <location>
        <begin position="193"/>
        <end position="217"/>
    </location>
</feature>
<keyword evidence="1" id="KW-0489">Methyltransferase</keyword>
<dbReference type="PANTHER" id="PTHR44942:SF4">
    <property type="entry name" value="METHYLTRANSFERASE TYPE 11 DOMAIN-CONTAINING PROTEIN"/>
    <property type="match status" value="1"/>
</dbReference>
<feature type="compositionally biased region" description="Basic and acidic residues" evidence="3">
    <location>
        <begin position="138"/>
        <end position="158"/>
    </location>
</feature>
<gene>
    <name evidence="6" type="ORF">OOU_Y34scaffold00552g37</name>
</gene>
<organism evidence="6">
    <name type="scientific">Pyricularia oryzae (strain Y34)</name>
    <name type="common">Rice blast fungus</name>
    <name type="synonym">Magnaporthe oryzae</name>
    <dbReference type="NCBI Taxonomy" id="1143189"/>
    <lineage>
        <taxon>Eukaryota</taxon>
        <taxon>Fungi</taxon>
        <taxon>Dikarya</taxon>
        <taxon>Ascomycota</taxon>
        <taxon>Pezizomycotina</taxon>
        <taxon>Sordariomycetes</taxon>
        <taxon>Sordariomycetidae</taxon>
        <taxon>Magnaporthales</taxon>
        <taxon>Pyriculariaceae</taxon>
        <taxon>Pyricularia</taxon>
    </lineage>
</organism>
<feature type="compositionally biased region" description="Low complexity" evidence="3">
    <location>
        <begin position="9"/>
        <end position="38"/>
    </location>
</feature>
<feature type="domain" description="Methyltransferase" evidence="4">
    <location>
        <begin position="786"/>
        <end position="895"/>
    </location>
</feature>
<feature type="compositionally biased region" description="Polar residues" evidence="3">
    <location>
        <begin position="226"/>
        <end position="241"/>
    </location>
</feature>
<dbReference type="GO" id="GO:0008168">
    <property type="term" value="F:methyltransferase activity"/>
    <property type="evidence" value="ECO:0007669"/>
    <property type="project" value="UniProtKB-KW"/>
</dbReference>
<dbReference type="Pfam" id="PF13847">
    <property type="entry name" value="Methyltransf_31"/>
    <property type="match status" value="1"/>
</dbReference>
<evidence type="ECO:0000259" key="5">
    <source>
        <dbReference type="Pfam" id="PF14420"/>
    </source>
</evidence>
<reference evidence="6" key="1">
    <citation type="journal article" date="2012" name="PLoS Genet.">
        <title>Comparative analysis of the genomes of two field isolates of the rice blast fungus Magnaporthe oryzae.</title>
        <authorList>
            <person name="Xue M."/>
            <person name="Yang J."/>
            <person name="Li Z."/>
            <person name="Hu S."/>
            <person name="Yao N."/>
            <person name="Dean R.A."/>
            <person name="Zhao W."/>
            <person name="Shen M."/>
            <person name="Zhang H."/>
            <person name="Li C."/>
            <person name="Liu L."/>
            <person name="Cao L."/>
            <person name="Xu X."/>
            <person name="Xing Y."/>
            <person name="Hsiang T."/>
            <person name="Zhang Z."/>
            <person name="Xu J.R."/>
            <person name="Peng Y.L."/>
        </authorList>
    </citation>
    <scope>NUCLEOTIDE SEQUENCE</scope>
    <source>
        <strain evidence="6">Y34</strain>
    </source>
</reference>
<evidence type="ECO:0000256" key="3">
    <source>
        <dbReference type="SAM" id="MobiDB-lite"/>
    </source>
</evidence>
<dbReference type="SUPFAM" id="SSF53335">
    <property type="entry name" value="S-adenosyl-L-methionine-dependent methyltransferases"/>
    <property type="match status" value="1"/>
</dbReference>
<dbReference type="InterPro" id="IPR029063">
    <property type="entry name" value="SAM-dependent_MTases_sf"/>
</dbReference>
<dbReference type="Pfam" id="PF14420">
    <property type="entry name" value="Clr5"/>
    <property type="match status" value="1"/>
</dbReference>
<dbReference type="InterPro" id="IPR025714">
    <property type="entry name" value="Methyltranfer_dom"/>
</dbReference>
<keyword evidence="2" id="KW-0808">Transferase</keyword>
<proteinExistence type="predicted"/>
<feature type="region of interest" description="Disordered" evidence="3">
    <location>
        <begin position="190"/>
        <end position="241"/>
    </location>
</feature>
<dbReference type="PANTHER" id="PTHR44942">
    <property type="entry name" value="METHYLTRANSF_11 DOMAIN-CONTAINING PROTEIN"/>
    <property type="match status" value="1"/>
</dbReference>
<feature type="region of interest" description="Disordered" evidence="3">
    <location>
        <begin position="125"/>
        <end position="171"/>
    </location>
</feature>